<organism evidence="5 6">
    <name type="scientific">Urechidicola vernalis</name>
    <dbReference type="NCBI Taxonomy" id="3075600"/>
    <lineage>
        <taxon>Bacteria</taxon>
        <taxon>Pseudomonadati</taxon>
        <taxon>Bacteroidota</taxon>
        <taxon>Flavobacteriia</taxon>
        <taxon>Flavobacteriales</taxon>
        <taxon>Flavobacteriaceae</taxon>
        <taxon>Urechidicola</taxon>
    </lineage>
</organism>
<dbReference type="PANTHER" id="PTHR43792">
    <property type="entry name" value="GNAT FAMILY, PUTATIVE (AFU_ORTHOLOGUE AFUA_3G00765)-RELATED-RELATED"/>
    <property type="match status" value="1"/>
</dbReference>
<evidence type="ECO:0000256" key="2">
    <source>
        <dbReference type="ARBA" id="ARBA00023315"/>
    </source>
</evidence>
<evidence type="ECO:0000259" key="4">
    <source>
        <dbReference type="Pfam" id="PF13302"/>
    </source>
</evidence>
<dbReference type="InterPro" id="IPR000182">
    <property type="entry name" value="GNAT_dom"/>
</dbReference>
<keyword evidence="2" id="KW-0012">Acyltransferase</keyword>
<proteinExistence type="inferred from homology"/>
<dbReference type="Proteomes" id="UP001252186">
    <property type="component" value="Unassembled WGS sequence"/>
</dbReference>
<dbReference type="InterPro" id="IPR016181">
    <property type="entry name" value="Acyl_CoA_acyltransferase"/>
</dbReference>
<feature type="domain" description="N-acetyltransferase" evidence="4">
    <location>
        <begin position="21"/>
        <end position="158"/>
    </location>
</feature>
<keyword evidence="6" id="KW-1185">Reference proteome</keyword>
<dbReference type="SUPFAM" id="SSF55729">
    <property type="entry name" value="Acyl-CoA N-acyltransferases (Nat)"/>
    <property type="match status" value="1"/>
</dbReference>
<comment type="caution">
    <text evidence="5">The sequence shown here is derived from an EMBL/GenBank/DDBJ whole genome shotgun (WGS) entry which is preliminary data.</text>
</comment>
<reference evidence="5 6" key="1">
    <citation type="submission" date="2023-09" db="EMBL/GenBank/DDBJ databases">
        <authorList>
            <person name="Rey-Velasco X."/>
        </authorList>
    </citation>
    <scope>NUCLEOTIDE SEQUENCE [LARGE SCALE GENOMIC DNA]</scope>
    <source>
        <strain evidence="5 6">P050</strain>
    </source>
</reference>
<dbReference type="RefSeq" id="WP_311592209.1">
    <property type="nucleotide sequence ID" value="NZ_JAVRHV010000001.1"/>
</dbReference>
<dbReference type="Pfam" id="PF13302">
    <property type="entry name" value="Acetyltransf_3"/>
    <property type="match status" value="1"/>
</dbReference>
<evidence type="ECO:0000313" key="5">
    <source>
        <dbReference type="EMBL" id="MDT0552350.1"/>
    </source>
</evidence>
<keyword evidence="1 5" id="KW-0808">Transferase</keyword>
<accession>A0ABU2Y2G9</accession>
<dbReference type="PANTHER" id="PTHR43792:SF8">
    <property type="entry name" value="[RIBOSOMAL PROTEIN US5]-ALANINE N-ACETYLTRANSFERASE"/>
    <property type="match status" value="1"/>
</dbReference>
<dbReference type="EC" id="2.-.-.-" evidence="5"/>
<evidence type="ECO:0000256" key="1">
    <source>
        <dbReference type="ARBA" id="ARBA00022679"/>
    </source>
</evidence>
<dbReference type="Gene3D" id="3.40.630.30">
    <property type="match status" value="1"/>
</dbReference>
<evidence type="ECO:0000256" key="3">
    <source>
        <dbReference type="ARBA" id="ARBA00038502"/>
    </source>
</evidence>
<name>A0ABU2Y2G9_9FLAO</name>
<evidence type="ECO:0000313" key="6">
    <source>
        <dbReference type="Proteomes" id="UP001252186"/>
    </source>
</evidence>
<dbReference type="GO" id="GO:0016740">
    <property type="term" value="F:transferase activity"/>
    <property type="evidence" value="ECO:0007669"/>
    <property type="project" value="UniProtKB-KW"/>
</dbReference>
<protein>
    <submittedName>
        <fullName evidence="5">GNAT family protein</fullName>
        <ecNumber evidence="5">2.-.-.-</ecNumber>
    </submittedName>
</protein>
<dbReference type="InterPro" id="IPR051531">
    <property type="entry name" value="N-acetyltransferase"/>
</dbReference>
<comment type="similarity">
    <text evidence="3">Belongs to the acetyltransferase family. RimJ subfamily.</text>
</comment>
<sequence length="181" mass="21343">MTNSVLKIKSKPKEVIHICEIQEKDAWSICDFAVSNESRLQQFFPKTLEQNLNPELSRIFTQLKYKQFKNKEEYLFTLKGEHSKKVVGLIYIKELHKFEGQGEFAYCIDYNYEGQGIVSKAVSELTNYAFENLNLNRLQIVVHKTNLASLKVAENCSFTWQKTLSKEYKEMDMELYERFKN</sequence>
<gene>
    <name evidence="5" type="ORF">RM519_03745</name>
</gene>
<dbReference type="EMBL" id="JAVRHV010000001">
    <property type="protein sequence ID" value="MDT0552350.1"/>
    <property type="molecule type" value="Genomic_DNA"/>
</dbReference>